<evidence type="ECO:0000256" key="2">
    <source>
        <dbReference type="ARBA" id="ARBA00023002"/>
    </source>
</evidence>
<proteinExistence type="predicted"/>
<dbReference type="EMBL" id="MJGC01000035">
    <property type="protein sequence ID" value="OEJ76684.1"/>
    <property type="molecule type" value="Genomic_DNA"/>
</dbReference>
<evidence type="ECO:0000256" key="1">
    <source>
        <dbReference type="ARBA" id="ARBA00013048"/>
    </source>
</evidence>
<dbReference type="InterPro" id="IPR010061">
    <property type="entry name" value="MeMal-semiAld_DH"/>
</dbReference>
<dbReference type="FunFam" id="3.40.309.10:FF:000002">
    <property type="entry name" value="Methylmalonate-semialdehyde dehydrogenase (Acylating)"/>
    <property type="match status" value="1"/>
</dbReference>
<organism evidence="5">
    <name type="scientific">Desertifilum tharense IPPAS B-1220</name>
    <dbReference type="NCBI Taxonomy" id="1781255"/>
    <lineage>
        <taxon>Bacteria</taxon>
        <taxon>Bacillati</taxon>
        <taxon>Cyanobacteriota</taxon>
        <taxon>Cyanophyceae</taxon>
        <taxon>Desertifilales</taxon>
        <taxon>Desertifilaceae</taxon>
        <taxon>Desertifilum</taxon>
    </lineage>
</organism>
<dbReference type="OrthoDB" id="548310at2"/>
<dbReference type="AlphaFoldDB" id="A0A1E5QPZ5"/>
<dbReference type="STRING" id="1781255.BH720_03715"/>
<dbReference type="FunFam" id="3.40.605.10:FF:000003">
    <property type="entry name" value="Methylmalonate-semialdehyde dehydrogenase [acylating]"/>
    <property type="match status" value="1"/>
</dbReference>
<feature type="domain" description="Aldehyde dehydrogenase" evidence="4">
    <location>
        <begin position="16"/>
        <end position="481"/>
    </location>
</feature>
<dbReference type="Pfam" id="PF00171">
    <property type="entry name" value="Aldedh"/>
    <property type="match status" value="1"/>
</dbReference>
<protein>
    <recommendedName>
        <fullName evidence="1">methylmalonate-semialdehyde dehydrogenase (CoA acylating)</fullName>
        <ecNumber evidence="1">1.2.1.27</ecNumber>
    </recommendedName>
</protein>
<evidence type="ECO:0000313" key="5">
    <source>
        <dbReference type="EMBL" id="OEJ76684.1"/>
    </source>
</evidence>
<dbReference type="GO" id="GO:0006210">
    <property type="term" value="P:thymine catabolic process"/>
    <property type="evidence" value="ECO:0007669"/>
    <property type="project" value="TreeGrafter"/>
</dbReference>
<dbReference type="GO" id="GO:0006574">
    <property type="term" value="P:L-valine catabolic process"/>
    <property type="evidence" value="ECO:0007669"/>
    <property type="project" value="TreeGrafter"/>
</dbReference>
<dbReference type="CDD" id="cd07085">
    <property type="entry name" value="ALDH_F6_MMSDH"/>
    <property type="match status" value="1"/>
</dbReference>
<accession>A0A1E5QPZ5</accession>
<evidence type="ECO:0000256" key="3">
    <source>
        <dbReference type="ARBA" id="ARBA00023027"/>
    </source>
</evidence>
<dbReference type="PANTHER" id="PTHR43866">
    <property type="entry name" value="MALONATE-SEMIALDEHYDE DEHYDROGENASE"/>
    <property type="match status" value="1"/>
</dbReference>
<dbReference type="SUPFAM" id="SSF53720">
    <property type="entry name" value="ALDH-like"/>
    <property type="match status" value="1"/>
</dbReference>
<dbReference type="InterPro" id="IPR016162">
    <property type="entry name" value="Ald_DH_N"/>
</dbReference>
<dbReference type="NCBIfam" id="TIGR01722">
    <property type="entry name" value="MMSDH"/>
    <property type="match status" value="1"/>
</dbReference>
<dbReference type="InterPro" id="IPR015590">
    <property type="entry name" value="Aldehyde_DH_dom"/>
</dbReference>
<dbReference type="InterPro" id="IPR016160">
    <property type="entry name" value="Ald_DH_CS_CYS"/>
</dbReference>
<dbReference type="PANTHER" id="PTHR43866:SF4">
    <property type="entry name" value="MALONATE-SEMIALDEHYDE DEHYDROGENASE"/>
    <property type="match status" value="1"/>
</dbReference>
<sequence length="493" mass="53599">MADIFMQLQNYINGEWQPSSASEFLEAINPATTEVLAQVPLSPAAEVDLAAQAAVAAFPNWRRTPVQNRIQYLFKLKTLLEANFDELARTITLECGKTLAESQAELQRAIENVEVACGMPMLMQGYNLEDIARGIDETAIRQPLGVAAAIAPFNFPAMIPFWFMPYAIACGNTYIVKPSEKVPITLQKVFELIDQTGLPKGVINLVNGAKEAVDAILEHPAIRAISFVGSSPVAQYIYAKAAAHGKRVQCQGGAKNPIIVLPDADLKMTTRIVADSAFGCAGQRCLAASVAVTVGEAKKTFTDAIAQAARERAVGFGLEPGVQMGPVITRQSCDRITGLIQTGVDEGANLLVDGRSPQIQHYEQGHFVKPTILQNIQPQSTIAQTEIFGPVLGLLHLNTIEEAIAFVNHNKWGNMACLFTSSGAAARQFRYEAEAGNIGINIGVAAPMAFFPFSGWKESFYGDLHGQGRDAVEFFTQVKVVVERWPKDWSRQF</sequence>
<dbReference type="EC" id="1.2.1.27" evidence="1"/>
<dbReference type="Gene3D" id="3.40.605.10">
    <property type="entry name" value="Aldehyde Dehydrogenase, Chain A, domain 1"/>
    <property type="match status" value="1"/>
</dbReference>
<name>A0A1E5QPZ5_9CYAN</name>
<gene>
    <name evidence="5" type="ORF">BH720_03715</name>
</gene>
<dbReference type="InterPro" id="IPR016163">
    <property type="entry name" value="Ald_DH_C"/>
</dbReference>
<dbReference type="GO" id="GO:0004491">
    <property type="term" value="F:methylmalonate-semialdehyde dehydrogenase (acylating, NAD) activity"/>
    <property type="evidence" value="ECO:0007669"/>
    <property type="project" value="UniProtKB-EC"/>
</dbReference>
<reference evidence="5" key="1">
    <citation type="submission" date="2016-09" db="EMBL/GenBank/DDBJ databases">
        <title>Draft genome of thermotolerant cyanobacterium Desertifilum sp. strain IPPAS B-1220.</title>
        <authorList>
            <person name="Sinetova M.A."/>
            <person name="Bolakhan K."/>
            <person name="Zayadan B.K."/>
            <person name="Mironov K.S."/>
            <person name="Ustinova V."/>
            <person name="Kupriyanova E.V."/>
            <person name="Sidorov R.A."/>
            <person name="Skrypnik A.N."/>
            <person name="Gogoleva N.E."/>
            <person name="Gogolev Y.V."/>
            <person name="Los D.A."/>
        </authorList>
    </citation>
    <scope>NUCLEOTIDE SEQUENCE [LARGE SCALE GENOMIC DNA]</scope>
    <source>
        <strain evidence="5">IPPAS B-1220</strain>
    </source>
</reference>
<dbReference type="InterPro" id="IPR016161">
    <property type="entry name" value="Ald_DH/histidinol_DH"/>
</dbReference>
<dbReference type="Gene3D" id="3.40.309.10">
    <property type="entry name" value="Aldehyde Dehydrogenase, Chain A, domain 2"/>
    <property type="match status" value="1"/>
</dbReference>
<keyword evidence="3" id="KW-0520">NAD</keyword>
<comment type="caution">
    <text evidence="5">The sequence shown here is derived from an EMBL/GenBank/DDBJ whole genome shotgun (WGS) entry which is preliminary data.</text>
</comment>
<keyword evidence="2" id="KW-0560">Oxidoreductase</keyword>
<evidence type="ECO:0000259" key="4">
    <source>
        <dbReference type="Pfam" id="PF00171"/>
    </source>
</evidence>
<dbReference type="PROSITE" id="PS00070">
    <property type="entry name" value="ALDEHYDE_DEHYDR_CYS"/>
    <property type="match status" value="1"/>
</dbReference>